<dbReference type="InterPro" id="IPR018200">
    <property type="entry name" value="USP_CS"/>
</dbReference>
<reference evidence="3" key="1">
    <citation type="submission" date="2024-06" db="EMBL/GenBank/DDBJ databases">
        <authorList>
            <person name="Liu X."/>
            <person name="Lenzi L."/>
            <person name="Haldenby T S."/>
            <person name="Uol C."/>
        </authorList>
    </citation>
    <scope>NUCLEOTIDE SEQUENCE</scope>
</reference>
<dbReference type="Pfam" id="PF00443">
    <property type="entry name" value="UCH"/>
    <property type="match status" value="1"/>
</dbReference>
<feature type="compositionally biased region" description="Polar residues" evidence="1">
    <location>
        <begin position="680"/>
        <end position="691"/>
    </location>
</feature>
<dbReference type="PROSITE" id="PS00972">
    <property type="entry name" value="USP_1"/>
    <property type="match status" value="1"/>
</dbReference>
<evidence type="ECO:0000313" key="4">
    <source>
        <dbReference type="Proteomes" id="UP001497525"/>
    </source>
</evidence>
<dbReference type="EMBL" id="CAXLJL010000057">
    <property type="protein sequence ID" value="CAL5130055.1"/>
    <property type="molecule type" value="Genomic_DNA"/>
</dbReference>
<sequence length="1026" mass="113568">MKHLNTVLESLLNSSVPEAIKSNILRNCIALLNSLESLEPCKGIVAPCLVRLFSKNEDAETIREELKEIIKMVVSSISCDSMVELLEEIRAKLSSLSFSEDSLRFLKDVRCEAEFRHKLDRLRTEQSSLKDLIYLLHLSESLRNVEHDFELDKSLAAFLEDRIGDPSLIIDLDINVRTEAISCLLDYLAHLRGISTNCDTGNLSPSIVDLGFLIAGTLVQIAIYGSSSELDDSSSLISYSTSLLQDYLCRPIGFDTCFLPLASLLFQLDSSICDGTQQSEGMNAFICSFFDSHIAEIDDCLAAMRRLTSWLLWPEPREDASPLDKWITGFHCEFFKRYIRASGSNEVCLPLPLKEYLVKQLQFLFHLLSKLPNPPSSILNSLTFLALAGGLSSDDFRLPVIVEGLVEFFHRYNEASHPGLLLNNAKAPLVRLFSVSKLVCVSLHGTTAVPLTSPLCKVFQSFNEIQAPIRLAVESEVSSEALKSRLKVYQWPTLCRWGARAGINLRRCWNRWNSLLSDKERGATEVEYSVANSSVSDHHGLINTGNTCYANAALQLLYHCPDFRLAVLENQLTQVPSAESLSSCSKPPLSMSAVGCSPHTSSIQCSNSKLSFSPGGGLLHAQLFALFRALNGQRGSVLRDPGAVLTLSKPAHFVSGEQQDAVEYLSHLLEKLHEEEVEAQRNNSLRSNRLQMESRKRSSSRSSISETDYSSLRRPRHRTSSVPGLEATPEMVDSATSSSENNSLTKETSVVRRLFGGSLVRHTSCTECAHVSSTRLEEFSCLYLPISSDDLGFNDQPNEDGAIGMSSGGRTVTDVVDLTTLIRAHFTQTEYVPINERCEGCGKQTMRARRLSLQHLAPHVLICLKRFTFSRAKQTCDKIMQKVTIPERLTVALPASSDGASDENVQGRTDLESYNSCNADTTACGSVPDIAEDPDESPMDLQPPDNPPLSSVPSKKDTRPLASQSYILQGMILHHGVSISCGHYTCVARVGVHWISFDDDTTHYTTLEQVYAKPLATPYLLLYTQA</sequence>
<comment type="caution">
    <text evidence="3">The sequence shown here is derived from an EMBL/GenBank/DDBJ whole genome shotgun (WGS) entry which is preliminary data.</text>
</comment>
<dbReference type="GO" id="GO:0005634">
    <property type="term" value="C:nucleus"/>
    <property type="evidence" value="ECO:0007669"/>
    <property type="project" value="TreeGrafter"/>
</dbReference>
<dbReference type="InterPro" id="IPR050164">
    <property type="entry name" value="Peptidase_C19"/>
</dbReference>
<dbReference type="PROSITE" id="PS50235">
    <property type="entry name" value="USP_3"/>
    <property type="match status" value="1"/>
</dbReference>
<dbReference type="GO" id="GO:0005829">
    <property type="term" value="C:cytosol"/>
    <property type="evidence" value="ECO:0007669"/>
    <property type="project" value="TreeGrafter"/>
</dbReference>
<dbReference type="GO" id="GO:0004843">
    <property type="term" value="F:cysteine-type deubiquitinase activity"/>
    <property type="evidence" value="ECO:0007669"/>
    <property type="project" value="InterPro"/>
</dbReference>
<organism evidence="3 4">
    <name type="scientific">Calicophoron daubneyi</name>
    <name type="common">Rumen fluke</name>
    <name type="synonym">Paramphistomum daubneyi</name>
    <dbReference type="NCBI Taxonomy" id="300641"/>
    <lineage>
        <taxon>Eukaryota</taxon>
        <taxon>Metazoa</taxon>
        <taxon>Spiralia</taxon>
        <taxon>Lophotrochozoa</taxon>
        <taxon>Platyhelminthes</taxon>
        <taxon>Trematoda</taxon>
        <taxon>Digenea</taxon>
        <taxon>Plagiorchiida</taxon>
        <taxon>Pronocephalata</taxon>
        <taxon>Paramphistomoidea</taxon>
        <taxon>Paramphistomidae</taxon>
        <taxon>Calicophoron</taxon>
    </lineage>
</organism>
<dbReference type="InterPro" id="IPR001394">
    <property type="entry name" value="Peptidase_C19_UCH"/>
</dbReference>
<dbReference type="InterPro" id="IPR028889">
    <property type="entry name" value="USP"/>
</dbReference>
<dbReference type="PANTHER" id="PTHR24006">
    <property type="entry name" value="UBIQUITIN CARBOXYL-TERMINAL HYDROLASE"/>
    <property type="match status" value="1"/>
</dbReference>
<dbReference type="Proteomes" id="UP001497525">
    <property type="component" value="Unassembled WGS sequence"/>
</dbReference>
<dbReference type="CDD" id="cd02257">
    <property type="entry name" value="Peptidase_C19"/>
    <property type="match status" value="1"/>
</dbReference>
<feature type="region of interest" description="Disordered" evidence="1">
    <location>
        <begin position="677"/>
        <end position="747"/>
    </location>
</feature>
<dbReference type="GO" id="GO:0016579">
    <property type="term" value="P:protein deubiquitination"/>
    <property type="evidence" value="ECO:0007669"/>
    <property type="project" value="InterPro"/>
</dbReference>
<accession>A0AAV2SYL4</accession>
<dbReference type="InterPro" id="IPR038765">
    <property type="entry name" value="Papain-like_cys_pep_sf"/>
</dbReference>
<proteinExistence type="predicted"/>
<dbReference type="PROSITE" id="PS00973">
    <property type="entry name" value="USP_2"/>
    <property type="match status" value="1"/>
</dbReference>
<name>A0AAV2SYL4_CALDB</name>
<protein>
    <recommendedName>
        <fullName evidence="2">USP domain-containing protein</fullName>
    </recommendedName>
</protein>
<dbReference type="SUPFAM" id="SSF54001">
    <property type="entry name" value="Cysteine proteinases"/>
    <property type="match status" value="1"/>
</dbReference>
<evidence type="ECO:0000313" key="3">
    <source>
        <dbReference type="EMBL" id="CAL5130055.1"/>
    </source>
</evidence>
<feature type="region of interest" description="Disordered" evidence="1">
    <location>
        <begin position="925"/>
        <end position="957"/>
    </location>
</feature>
<dbReference type="AlphaFoldDB" id="A0AAV2SYL4"/>
<feature type="domain" description="USP" evidence="2">
    <location>
        <begin position="539"/>
        <end position="1026"/>
    </location>
</feature>
<dbReference type="Gene3D" id="3.90.70.10">
    <property type="entry name" value="Cysteine proteinases"/>
    <property type="match status" value="1"/>
</dbReference>
<feature type="compositionally biased region" description="Low complexity" evidence="1">
    <location>
        <begin position="700"/>
        <end position="710"/>
    </location>
</feature>
<gene>
    <name evidence="3" type="ORF">CDAUBV1_LOCUS1497</name>
</gene>
<evidence type="ECO:0000259" key="2">
    <source>
        <dbReference type="PROSITE" id="PS50235"/>
    </source>
</evidence>
<evidence type="ECO:0000256" key="1">
    <source>
        <dbReference type="SAM" id="MobiDB-lite"/>
    </source>
</evidence>
<feature type="compositionally biased region" description="Polar residues" evidence="1">
    <location>
        <begin position="734"/>
        <end position="747"/>
    </location>
</feature>